<feature type="region of interest" description="Disordered" evidence="1">
    <location>
        <begin position="82"/>
        <end position="124"/>
    </location>
</feature>
<keyword evidence="3" id="KW-1185">Reference proteome</keyword>
<proteinExistence type="predicted"/>
<dbReference type="AlphaFoldDB" id="A0A183TB99"/>
<dbReference type="OrthoDB" id="6242194at2759"/>
<evidence type="ECO:0000313" key="4">
    <source>
        <dbReference type="WBParaSite" id="SSLN_0001426201-mRNA-1"/>
    </source>
</evidence>
<evidence type="ECO:0000313" key="2">
    <source>
        <dbReference type="EMBL" id="VDM00133.1"/>
    </source>
</evidence>
<sequence>MTRVTVMTGRLNQVGIAALSETRFSEQGQLEVGAGSTFFWSGRPKSERRDADVAFAIRNDIVGRLPCVPLNTEAEMVRQDPRHISPGADRNRQHPCHAEASATTMERPPDPTTTTSPTTDSKFIDAPPPMITETTLPPPLPALITATNTTCPTPTTSVATSNYLLPPPPPPPPPPVSTMWTRC</sequence>
<evidence type="ECO:0000313" key="3">
    <source>
        <dbReference type="Proteomes" id="UP000275846"/>
    </source>
</evidence>
<feature type="compositionally biased region" description="Low complexity" evidence="1">
    <location>
        <begin position="112"/>
        <end position="121"/>
    </location>
</feature>
<organism evidence="4">
    <name type="scientific">Schistocephalus solidus</name>
    <name type="common">Tapeworm</name>
    <dbReference type="NCBI Taxonomy" id="70667"/>
    <lineage>
        <taxon>Eukaryota</taxon>
        <taxon>Metazoa</taxon>
        <taxon>Spiralia</taxon>
        <taxon>Lophotrochozoa</taxon>
        <taxon>Platyhelminthes</taxon>
        <taxon>Cestoda</taxon>
        <taxon>Eucestoda</taxon>
        <taxon>Diphyllobothriidea</taxon>
        <taxon>Diphyllobothriidae</taxon>
        <taxon>Schistocephalus</taxon>
    </lineage>
</organism>
<evidence type="ECO:0000256" key="1">
    <source>
        <dbReference type="SAM" id="MobiDB-lite"/>
    </source>
</evidence>
<protein>
    <submittedName>
        <fullName evidence="2 4">Uncharacterized protein</fullName>
    </submittedName>
</protein>
<feature type="region of interest" description="Disordered" evidence="1">
    <location>
        <begin position="160"/>
        <end position="183"/>
    </location>
</feature>
<dbReference type="WBParaSite" id="SSLN_0001426201-mRNA-1">
    <property type="protein sequence ID" value="SSLN_0001426201-mRNA-1"/>
    <property type="gene ID" value="SSLN_0001426201"/>
</dbReference>
<dbReference type="Proteomes" id="UP000275846">
    <property type="component" value="Unassembled WGS sequence"/>
</dbReference>
<dbReference type="EMBL" id="UYSU01038335">
    <property type="protein sequence ID" value="VDM00133.1"/>
    <property type="molecule type" value="Genomic_DNA"/>
</dbReference>
<accession>A0A183TB99</accession>
<feature type="compositionally biased region" description="Pro residues" evidence="1">
    <location>
        <begin position="165"/>
        <end position="176"/>
    </location>
</feature>
<name>A0A183TB99_SCHSO</name>
<reference evidence="4" key="1">
    <citation type="submission" date="2016-06" db="UniProtKB">
        <authorList>
            <consortium name="WormBaseParasite"/>
        </authorList>
    </citation>
    <scope>IDENTIFICATION</scope>
</reference>
<gene>
    <name evidence="2" type="ORF">SSLN_LOCUS13747</name>
</gene>
<reference evidence="2 3" key="2">
    <citation type="submission" date="2018-11" db="EMBL/GenBank/DDBJ databases">
        <authorList>
            <consortium name="Pathogen Informatics"/>
        </authorList>
    </citation>
    <scope>NUCLEOTIDE SEQUENCE [LARGE SCALE GENOMIC DNA]</scope>
    <source>
        <strain evidence="2 3">NST_G2</strain>
    </source>
</reference>